<evidence type="ECO:0000313" key="2">
    <source>
        <dbReference type="Proteomes" id="UP000009062"/>
    </source>
</evidence>
<name>H6QCI4_PYROT</name>
<reference evidence="1 2" key="1">
    <citation type="journal article" date="2012" name="Stand. Genomic Sci.">
        <title>Complete genome sequence of Pyrobaculum oguniense.</title>
        <authorList>
            <person name="Bernick D.L."/>
            <person name="Karplus K."/>
            <person name="Lui L.M."/>
            <person name="Coker J.K."/>
            <person name="Murphy J.N."/>
            <person name="Chan P.P."/>
            <person name="Cozen A.E."/>
            <person name="Lowe T.M."/>
        </authorList>
    </citation>
    <scope>NUCLEOTIDE SEQUENCE [LARGE SCALE GENOMIC DNA]</scope>
    <source>
        <strain evidence="1 2">TE7</strain>
    </source>
</reference>
<organism evidence="1 2">
    <name type="scientific">Pyrobaculum oguniense (strain DSM 13380 / JCM 10595 / TE7)</name>
    <dbReference type="NCBI Taxonomy" id="698757"/>
    <lineage>
        <taxon>Archaea</taxon>
        <taxon>Thermoproteota</taxon>
        <taxon>Thermoprotei</taxon>
        <taxon>Thermoproteales</taxon>
        <taxon>Thermoproteaceae</taxon>
        <taxon>Pyrobaculum</taxon>
    </lineage>
</organism>
<evidence type="ECO:0000313" key="1">
    <source>
        <dbReference type="EMBL" id="AFA39952.1"/>
    </source>
</evidence>
<dbReference type="eggNOG" id="arCOG12851">
    <property type="taxonomic scope" value="Archaea"/>
</dbReference>
<dbReference type="AlphaFoldDB" id="H6QCI4"/>
<keyword evidence="2" id="KW-1185">Reference proteome</keyword>
<dbReference type="HOGENOM" id="CLU_1727312_0_0_2"/>
<gene>
    <name evidence="1" type="ordered locus">Pogu_1925</name>
</gene>
<dbReference type="Proteomes" id="UP000009062">
    <property type="component" value="Chromosome"/>
</dbReference>
<sequence length="151" mass="16537">MIELLSALKKLLRGEIKIDLDSGVMAYKGRRVVAIPADVIYKVLKELDAVLAEGSLVVLEKLGYAMGAATTETMGWSNFDDVAKELPQLAKVGGFGRVKLAEDIIEMEELPVPADPAVARYLSGFLRALCMEPVEMELEGDRIRAKIVKQC</sequence>
<dbReference type="STRING" id="698757.Pogu_1925"/>
<dbReference type="KEGG" id="pog:Pogu_1925"/>
<dbReference type="EMBL" id="CP003316">
    <property type="protein sequence ID" value="AFA39952.1"/>
    <property type="molecule type" value="Genomic_DNA"/>
</dbReference>
<protein>
    <submittedName>
        <fullName evidence="1">Uncharacterized protein</fullName>
    </submittedName>
</protein>
<accession>H6QCI4</accession>
<proteinExistence type="predicted"/>